<sequence>MAIEYHESKQRRDGLYYHTEEKILALLTLNRSSKVRKRHWRDCFLVDEFARTLYPERPATT</sequence>
<dbReference type="KEGG" id="ssl:SS1G_00663"/>
<accession>A7E5T8</accession>
<gene>
    <name evidence="1" type="ORF">SS1G_00663</name>
</gene>
<keyword evidence="2" id="KW-1185">Reference proteome</keyword>
<dbReference type="GeneID" id="5494452"/>
<dbReference type="EMBL" id="CH476621">
    <property type="protein sequence ID" value="EDN91260.1"/>
    <property type="molecule type" value="Genomic_DNA"/>
</dbReference>
<dbReference type="InParanoid" id="A7E5T8"/>
<dbReference type="HOGENOM" id="CLU_2924062_0_0_1"/>
<evidence type="ECO:0000313" key="2">
    <source>
        <dbReference type="Proteomes" id="UP000001312"/>
    </source>
</evidence>
<organism evidence="1 2">
    <name type="scientific">Sclerotinia sclerotiorum (strain ATCC 18683 / 1980 / Ss-1)</name>
    <name type="common">White mold</name>
    <name type="synonym">Whetzelinia sclerotiorum</name>
    <dbReference type="NCBI Taxonomy" id="665079"/>
    <lineage>
        <taxon>Eukaryota</taxon>
        <taxon>Fungi</taxon>
        <taxon>Dikarya</taxon>
        <taxon>Ascomycota</taxon>
        <taxon>Pezizomycotina</taxon>
        <taxon>Leotiomycetes</taxon>
        <taxon>Helotiales</taxon>
        <taxon>Sclerotiniaceae</taxon>
        <taxon>Sclerotinia</taxon>
    </lineage>
</organism>
<dbReference type="Proteomes" id="UP000001312">
    <property type="component" value="Unassembled WGS sequence"/>
</dbReference>
<name>A7E5T8_SCLS1</name>
<evidence type="ECO:0000313" key="1">
    <source>
        <dbReference type="EMBL" id="EDN91260.1"/>
    </source>
</evidence>
<dbReference type="RefSeq" id="XP_001598574.1">
    <property type="nucleotide sequence ID" value="XM_001598524.1"/>
</dbReference>
<proteinExistence type="predicted"/>
<dbReference type="AlphaFoldDB" id="A7E5T8"/>
<reference evidence="2" key="1">
    <citation type="journal article" date="2011" name="PLoS Genet.">
        <title>Genomic analysis of the necrotrophic fungal pathogens Sclerotinia sclerotiorum and Botrytis cinerea.</title>
        <authorList>
            <person name="Amselem J."/>
            <person name="Cuomo C.A."/>
            <person name="van Kan J.A."/>
            <person name="Viaud M."/>
            <person name="Benito E.P."/>
            <person name="Couloux A."/>
            <person name="Coutinho P.M."/>
            <person name="de Vries R.P."/>
            <person name="Dyer P.S."/>
            <person name="Fillinger S."/>
            <person name="Fournier E."/>
            <person name="Gout L."/>
            <person name="Hahn M."/>
            <person name="Kohn L."/>
            <person name="Lapalu N."/>
            <person name="Plummer K.M."/>
            <person name="Pradier J.M."/>
            <person name="Quevillon E."/>
            <person name="Sharon A."/>
            <person name="Simon A."/>
            <person name="ten Have A."/>
            <person name="Tudzynski B."/>
            <person name="Tudzynski P."/>
            <person name="Wincker P."/>
            <person name="Andrew M."/>
            <person name="Anthouard V."/>
            <person name="Beever R.E."/>
            <person name="Beffa R."/>
            <person name="Benoit I."/>
            <person name="Bouzid O."/>
            <person name="Brault B."/>
            <person name="Chen Z."/>
            <person name="Choquer M."/>
            <person name="Collemare J."/>
            <person name="Cotton P."/>
            <person name="Danchin E.G."/>
            <person name="Da Silva C."/>
            <person name="Gautier A."/>
            <person name="Giraud C."/>
            <person name="Giraud T."/>
            <person name="Gonzalez C."/>
            <person name="Grossetete S."/>
            <person name="Guldener U."/>
            <person name="Henrissat B."/>
            <person name="Howlett B.J."/>
            <person name="Kodira C."/>
            <person name="Kretschmer M."/>
            <person name="Lappartient A."/>
            <person name="Leroch M."/>
            <person name="Levis C."/>
            <person name="Mauceli E."/>
            <person name="Neuveglise C."/>
            <person name="Oeser B."/>
            <person name="Pearson M."/>
            <person name="Poulain J."/>
            <person name="Poussereau N."/>
            <person name="Quesneville H."/>
            <person name="Rascle C."/>
            <person name="Schumacher J."/>
            <person name="Segurens B."/>
            <person name="Sexton A."/>
            <person name="Silva E."/>
            <person name="Sirven C."/>
            <person name="Soanes D.M."/>
            <person name="Talbot N.J."/>
            <person name="Templeton M."/>
            <person name="Yandava C."/>
            <person name="Yarden O."/>
            <person name="Zeng Q."/>
            <person name="Rollins J.A."/>
            <person name="Lebrun M.H."/>
            <person name="Dickman M."/>
        </authorList>
    </citation>
    <scope>NUCLEOTIDE SEQUENCE [LARGE SCALE GENOMIC DNA]</scope>
    <source>
        <strain evidence="2">ATCC 18683 / 1980 / Ss-1</strain>
    </source>
</reference>
<protein>
    <submittedName>
        <fullName evidence="1">Uncharacterized protein</fullName>
    </submittedName>
</protein>